<keyword evidence="2" id="KW-0812">Transmembrane</keyword>
<feature type="transmembrane region" description="Helical" evidence="2">
    <location>
        <begin position="136"/>
        <end position="159"/>
    </location>
</feature>
<comment type="caution">
    <text evidence="3">The sequence shown here is derived from an EMBL/GenBank/DDBJ whole genome shotgun (WGS) entry which is preliminary data.</text>
</comment>
<feature type="transmembrane region" description="Helical" evidence="2">
    <location>
        <begin position="72"/>
        <end position="93"/>
    </location>
</feature>
<feature type="compositionally biased region" description="Basic residues" evidence="1">
    <location>
        <begin position="253"/>
        <end position="265"/>
    </location>
</feature>
<dbReference type="AlphaFoldDB" id="A0A7W3JUV4"/>
<dbReference type="EMBL" id="JACGWU010000006">
    <property type="protein sequence ID" value="MBA8829691.1"/>
    <property type="molecule type" value="Genomic_DNA"/>
</dbReference>
<feature type="transmembrane region" description="Helical" evidence="2">
    <location>
        <begin position="105"/>
        <end position="124"/>
    </location>
</feature>
<dbReference type="Proteomes" id="UP000524237">
    <property type="component" value="Unassembled WGS sequence"/>
</dbReference>
<sequence length="265" mass="28011">MSTNTVARARKTLSTQKSKMAATTAARAKAPQKFSLLWWVIWVTLGLALGFIFPSVATLWAVADGRDGTGQLIFAVIGGAIQGGILGFAQAFALRKTAATLPLGLWIGVTALGGLVAWIVGMIPGTYLKLEATTPAGIIVLVAFAIVAVAAMPVAQWFVLRGTKLGKIGRVWRWIPVTALAWTAGIGWLLLASPLVQDGTDLVHLIGLYTVAGFLMVLTIATITGLGMRWMLGGTVRSRKILPAGSRASRGSRPSRKKPVPSRTL</sequence>
<feature type="transmembrane region" description="Helical" evidence="2">
    <location>
        <begin position="211"/>
        <end position="232"/>
    </location>
</feature>
<feature type="transmembrane region" description="Helical" evidence="2">
    <location>
        <begin position="171"/>
        <end position="191"/>
    </location>
</feature>
<evidence type="ECO:0000256" key="2">
    <source>
        <dbReference type="SAM" id="Phobius"/>
    </source>
</evidence>
<name>A0A7W3JUV4_9MICO</name>
<proteinExistence type="predicted"/>
<organism evidence="3 4">
    <name type="scientific">Alpinimonas psychrophila</name>
    <dbReference type="NCBI Taxonomy" id="748908"/>
    <lineage>
        <taxon>Bacteria</taxon>
        <taxon>Bacillati</taxon>
        <taxon>Actinomycetota</taxon>
        <taxon>Actinomycetes</taxon>
        <taxon>Micrococcales</taxon>
        <taxon>Microbacteriaceae</taxon>
        <taxon>Alpinimonas</taxon>
    </lineage>
</organism>
<keyword evidence="4" id="KW-1185">Reference proteome</keyword>
<dbReference type="RefSeq" id="WP_182485115.1">
    <property type="nucleotide sequence ID" value="NZ_JACGWU010000006.1"/>
</dbReference>
<gene>
    <name evidence="3" type="ORF">FB555_001807</name>
</gene>
<reference evidence="3 4" key="1">
    <citation type="submission" date="2020-07" db="EMBL/GenBank/DDBJ databases">
        <title>Sequencing the genomes of 1000 actinobacteria strains.</title>
        <authorList>
            <person name="Klenk H.-P."/>
        </authorList>
    </citation>
    <scope>NUCLEOTIDE SEQUENCE [LARGE SCALE GENOMIC DNA]</scope>
    <source>
        <strain evidence="3 4">DSM 23737</strain>
    </source>
</reference>
<evidence type="ECO:0000313" key="3">
    <source>
        <dbReference type="EMBL" id="MBA8829691.1"/>
    </source>
</evidence>
<feature type="transmembrane region" description="Helical" evidence="2">
    <location>
        <begin position="36"/>
        <end position="60"/>
    </location>
</feature>
<protein>
    <submittedName>
        <fullName evidence="3">Uncharacterized protein</fullName>
    </submittedName>
</protein>
<keyword evidence="2" id="KW-1133">Transmembrane helix</keyword>
<keyword evidence="2" id="KW-0472">Membrane</keyword>
<evidence type="ECO:0000256" key="1">
    <source>
        <dbReference type="SAM" id="MobiDB-lite"/>
    </source>
</evidence>
<feature type="region of interest" description="Disordered" evidence="1">
    <location>
        <begin position="244"/>
        <end position="265"/>
    </location>
</feature>
<accession>A0A7W3JUV4</accession>
<evidence type="ECO:0000313" key="4">
    <source>
        <dbReference type="Proteomes" id="UP000524237"/>
    </source>
</evidence>